<dbReference type="RefSeq" id="WP_406855261.1">
    <property type="nucleotide sequence ID" value="NZ_CP157484.1"/>
</dbReference>
<dbReference type="PANTHER" id="PTHR42815:SF2">
    <property type="entry name" value="FAD-BINDING, PUTATIVE (AFU_ORTHOLOGUE AFUA_6G07600)-RELATED"/>
    <property type="match status" value="1"/>
</dbReference>
<sequence length="306" mass="33214">MVDTRAPFNPFHVGEIEAQRLAGVGVAHAPLRPFMPDQHRLFFAQLPYVFLATLDADGAPAATMLDGEPGFLSSPSPTSLLLRPRADDRDLVRRLLVPGAPVGLLGIELPTRRRNRANGRIVEARDGAFAIAVDQSFGNCPQYIHARAIEAVLPRGREPLEHLPALDAEALALVARASTLFVASAAAIRDGGVDMSHRGGRPGFVRLEGGELVVPEFRGNNYYNTVGNFLVDPRAALLVVDFETGDLLSIAGRVAVDWSPTVKPDGARFVWRLAPERAWRLRAASPYRWSGPELSPVLARTGDWPA</sequence>
<dbReference type="PANTHER" id="PTHR42815">
    <property type="entry name" value="FAD-BINDING, PUTATIVE (AFU_ORTHOLOGUE AFUA_6G07600)-RELATED"/>
    <property type="match status" value="1"/>
</dbReference>
<reference evidence="1" key="1">
    <citation type="submission" date="2024-05" db="EMBL/GenBank/DDBJ databases">
        <authorList>
            <person name="Kim S."/>
            <person name="Heo J."/>
            <person name="Choi H."/>
            <person name="Choi Y."/>
            <person name="Kwon S.-W."/>
            <person name="Kim Y."/>
        </authorList>
    </citation>
    <scope>NUCLEOTIDE SEQUENCE</scope>
    <source>
        <strain evidence="1">KACC 23698</strain>
    </source>
</reference>
<dbReference type="SUPFAM" id="SSF50475">
    <property type="entry name" value="FMN-binding split barrel"/>
    <property type="match status" value="1"/>
</dbReference>
<dbReference type="EMBL" id="CP157484">
    <property type="protein sequence ID" value="XBO38425.1"/>
    <property type="molecule type" value="Genomic_DNA"/>
</dbReference>
<name>A0AAU7JDZ9_9HYPH</name>
<dbReference type="InterPro" id="IPR012349">
    <property type="entry name" value="Split_barrel_FMN-bd"/>
</dbReference>
<organism evidence="1">
    <name type="scientific">Alsobacter sp. KACC 23698</name>
    <dbReference type="NCBI Taxonomy" id="3149229"/>
    <lineage>
        <taxon>Bacteria</taxon>
        <taxon>Pseudomonadati</taxon>
        <taxon>Pseudomonadota</taxon>
        <taxon>Alphaproteobacteria</taxon>
        <taxon>Hyphomicrobiales</taxon>
        <taxon>Alsobacteraceae</taxon>
        <taxon>Alsobacter</taxon>
    </lineage>
</organism>
<dbReference type="AlphaFoldDB" id="A0AAU7JDZ9"/>
<proteinExistence type="predicted"/>
<dbReference type="Gene3D" id="2.30.110.10">
    <property type="entry name" value="Electron Transport, Fmn-binding Protein, Chain A"/>
    <property type="match status" value="1"/>
</dbReference>
<evidence type="ECO:0000313" key="1">
    <source>
        <dbReference type="EMBL" id="XBO38425.1"/>
    </source>
</evidence>
<gene>
    <name evidence="1" type="ORF">ABEG18_22415</name>
</gene>
<accession>A0AAU7JDZ9</accession>
<protein>
    <submittedName>
        <fullName evidence="1">Pyridoxamine 5'-phosphate oxidase family protein</fullName>
    </submittedName>
</protein>